<dbReference type="EMBL" id="KV417507">
    <property type="protein sequence ID" value="KZP27803.1"/>
    <property type="molecule type" value="Genomic_DNA"/>
</dbReference>
<dbReference type="AlphaFoldDB" id="A0A166R1S4"/>
<accession>A0A166R1S4</accession>
<comment type="similarity">
    <text evidence="1">Belongs to the FAD-binding monooxygenase family.</text>
</comment>
<proteinExistence type="inferred from homology"/>
<keyword evidence="2" id="KW-0285">Flavoprotein</keyword>
<evidence type="ECO:0000256" key="4">
    <source>
        <dbReference type="ARBA" id="ARBA00023002"/>
    </source>
</evidence>
<dbReference type="Pfam" id="PF00743">
    <property type="entry name" value="FMO-like"/>
    <property type="match status" value="1"/>
</dbReference>
<keyword evidence="6" id="KW-1185">Reference proteome</keyword>
<gene>
    <name evidence="5" type="ORF">FIBSPDRAFT_730236</name>
</gene>
<protein>
    <submittedName>
        <fullName evidence="5">FAD/NAD(P)-binding domain-containing protein</fullName>
    </submittedName>
</protein>
<dbReference type="OrthoDB" id="74360at2759"/>
<keyword evidence="3" id="KW-0274">FAD</keyword>
<evidence type="ECO:0000313" key="5">
    <source>
        <dbReference type="EMBL" id="KZP27803.1"/>
    </source>
</evidence>
<dbReference type="InterPro" id="IPR036188">
    <property type="entry name" value="FAD/NAD-bd_sf"/>
</dbReference>
<evidence type="ECO:0000256" key="3">
    <source>
        <dbReference type="ARBA" id="ARBA00022827"/>
    </source>
</evidence>
<dbReference type="SUPFAM" id="SSF51905">
    <property type="entry name" value="FAD/NAD(P)-binding domain"/>
    <property type="match status" value="1"/>
</dbReference>
<dbReference type="GO" id="GO:0050661">
    <property type="term" value="F:NADP binding"/>
    <property type="evidence" value="ECO:0007669"/>
    <property type="project" value="InterPro"/>
</dbReference>
<dbReference type="PANTHER" id="PTHR42877:SF5">
    <property type="entry name" value="L-ORNITHINE N(5)-MONOOXYGENASE-RELATED"/>
    <property type="match status" value="1"/>
</dbReference>
<dbReference type="InterPro" id="IPR020946">
    <property type="entry name" value="Flavin_mOase-like"/>
</dbReference>
<evidence type="ECO:0000256" key="1">
    <source>
        <dbReference type="ARBA" id="ARBA00010139"/>
    </source>
</evidence>
<name>A0A166R1S4_9AGAM</name>
<keyword evidence="4" id="KW-0560">Oxidoreductase</keyword>
<dbReference type="STRING" id="436010.A0A166R1S4"/>
<reference evidence="5 6" key="1">
    <citation type="journal article" date="2016" name="Mol. Biol. Evol.">
        <title>Comparative Genomics of Early-Diverging Mushroom-Forming Fungi Provides Insights into the Origins of Lignocellulose Decay Capabilities.</title>
        <authorList>
            <person name="Nagy L.G."/>
            <person name="Riley R."/>
            <person name="Tritt A."/>
            <person name="Adam C."/>
            <person name="Daum C."/>
            <person name="Floudas D."/>
            <person name="Sun H."/>
            <person name="Yadav J.S."/>
            <person name="Pangilinan J."/>
            <person name="Larsson K.H."/>
            <person name="Matsuura K."/>
            <person name="Barry K."/>
            <person name="Labutti K."/>
            <person name="Kuo R."/>
            <person name="Ohm R.A."/>
            <person name="Bhattacharya S.S."/>
            <person name="Shirouzu T."/>
            <person name="Yoshinaga Y."/>
            <person name="Martin F.M."/>
            <person name="Grigoriev I.V."/>
            <person name="Hibbett D.S."/>
        </authorList>
    </citation>
    <scope>NUCLEOTIDE SEQUENCE [LARGE SCALE GENOMIC DNA]</scope>
    <source>
        <strain evidence="5 6">CBS 109695</strain>
    </source>
</reference>
<evidence type="ECO:0000313" key="6">
    <source>
        <dbReference type="Proteomes" id="UP000076532"/>
    </source>
</evidence>
<dbReference type="Gene3D" id="3.50.50.60">
    <property type="entry name" value="FAD/NAD(P)-binding domain"/>
    <property type="match status" value="3"/>
</dbReference>
<dbReference type="InterPro" id="IPR051209">
    <property type="entry name" value="FAD-bind_Monooxygenase_sf"/>
</dbReference>
<dbReference type="Proteomes" id="UP000076532">
    <property type="component" value="Unassembled WGS sequence"/>
</dbReference>
<dbReference type="GO" id="GO:0004499">
    <property type="term" value="F:N,N-dimethylaniline monooxygenase activity"/>
    <property type="evidence" value="ECO:0007669"/>
    <property type="project" value="InterPro"/>
</dbReference>
<dbReference type="GO" id="GO:0050660">
    <property type="term" value="F:flavin adenine dinucleotide binding"/>
    <property type="evidence" value="ECO:0007669"/>
    <property type="project" value="InterPro"/>
</dbReference>
<organism evidence="5 6">
    <name type="scientific">Athelia psychrophila</name>
    <dbReference type="NCBI Taxonomy" id="1759441"/>
    <lineage>
        <taxon>Eukaryota</taxon>
        <taxon>Fungi</taxon>
        <taxon>Dikarya</taxon>
        <taxon>Basidiomycota</taxon>
        <taxon>Agaricomycotina</taxon>
        <taxon>Agaricomycetes</taxon>
        <taxon>Agaricomycetidae</taxon>
        <taxon>Atheliales</taxon>
        <taxon>Atheliaceae</taxon>
        <taxon>Athelia</taxon>
    </lineage>
</organism>
<evidence type="ECO:0000256" key="2">
    <source>
        <dbReference type="ARBA" id="ARBA00022630"/>
    </source>
</evidence>
<dbReference type="PANTHER" id="PTHR42877">
    <property type="entry name" value="L-ORNITHINE N(5)-MONOOXYGENASE-RELATED"/>
    <property type="match status" value="1"/>
</dbReference>
<sequence>MATQLPRTRVIIVGAGFSGVAMGAQLKQQLGLNDYVIYERSPHLGGTWWANQYPGCAVDIPSIFYSLSFAPNPNFTKLFPDHYEILAYLEDVARTFEVDQHIQLNTSWDKGVWREDTKSWLVELSNVITGEKFEQECDILISAIGGLVNPQPCTIPGVESFAGPVMHTARWKHDAVLEDKNVIVIGNGCSGTQVVPAIAGKAKNVYQFFRTSQYYFPRKNPNIHPYLKWAFVYIPGVMLAFRWLMFNLLERSVPMSRTDERGARLRAVNKKTSDDYVERTAPKEYWDLLKPKYNVGCKRRVFDPGYLKCLNRDNVHVTSDPIVKIEPTEVITESGKHYPADVIVLATGFDTGKMRMNIVGQDGITAAEHWDQHGGGAYKTTAMSPFPNFFIVLGPNAASGHTSVLFAVEAAIGLIIKLVRPILKGKASSVSVKHDYERQYSTDIQGALKQRVWASCKSFYINADGRNNALYPWSSYTMWWQARFPDMRAWTYSQSKTD</sequence>